<dbReference type="CDD" id="cd11304">
    <property type="entry name" value="Cadherin_repeat"/>
    <property type="match status" value="1"/>
</dbReference>
<evidence type="ECO:0000313" key="12">
    <source>
        <dbReference type="WBParaSite" id="Hba_18319"/>
    </source>
</evidence>
<dbReference type="PROSITE" id="PS50268">
    <property type="entry name" value="CADHERIN_2"/>
    <property type="match status" value="1"/>
</dbReference>
<protein>
    <submittedName>
        <fullName evidence="12">CA domain-containing protein</fullName>
    </submittedName>
</protein>
<evidence type="ECO:0000256" key="2">
    <source>
        <dbReference type="ARBA" id="ARBA00022692"/>
    </source>
</evidence>
<evidence type="ECO:0000256" key="8">
    <source>
        <dbReference type="PROSITE-ProRule" id="PRU00043"/>
    </source>
</evidence>
<accession>A0A1I7XLB3</accession>
<dbReference type="InterPro" id="IPR015919">
    <property type="entry name" value="Cadherin-like_sf"/>
</dbReference>
<keyword evidence="11" id="KW-1185">Reference proteome</keyword>
<keyword evidence="4 8" id="KW-0106">Calcium</keyword>
<name>A0A1I7XLB3_HETBA</name>
<evidence type="ECO:0000256" key="9">
    <source>
        <dbReference type="SAM" id="Phobius"/>
    </source>
</evidence>
<organism evidence="11 12">
    <name type="scientific">Heterorhabditis bacteriophora</name>
    <name type="common">Entomopathogenic nematode worm</name>
    <dbReference type="NCBI Taxonomy" id="37862"/>
    <lineage>
        <taxon>Eukaryota</taxon>
        <taxon>Metazoa</taxon>
        <taxon>Ecdysozoa</taxon>
        <taxon>Nematoda</taxon>
        <taxon>Chromadorea</taxon>
        <taxon>Rhabditida</taxon>
        <taxon>Rhabditina</taxon>
        <taxon>Rhabditomorpha</taxon>
        <taxon>Strongyloidea</taxon>
        <taxon>Heterorhabditidae</taxon>
        <taxon>Heterorhabditis</taxon>
    </lineage>
</organism>
<feature type="domain" description="Cadherin" evidence="10">
    <location>
        <begin position="45"/>
        <end position="137"/>
    </location>
</feature>
<dbReference type="PRINTS" id="PR00205">
    <property type="entry name" value="CADHERIN"/>
</dbReference>
<feature type="transmembrane region" description="Helical" evidence="9">
    <location>
        <begin position="353"/>
        <end position="376"/>
    </location>
</feature>
<keyword evidence="6 9" id="KW-1133">Transmembrane helix</keyword>
<keyword evidence="5" id="KW-0130">Cell adhesion</keyword>
<dbReference type="GO" id="GO:0016020">
    <property type="term" value="C:membrane"/>
    <property type="evidence" value="ECO:0007669"/>
    <property type="project" value="UniProtKB-SubCell"/>
</dbReference>
<dbReference type="GO" id="GO:0007156">
    <property type="term" value="P:homophilic cell adhesion via plasma membrane adhesion molecules"/>
    <property type="evidence" value="ECO:0007669"/>
    <property type="project" value="InterPro"/>
</dbReference>
<evidence type="ECO:0000256" key="1">
    <source>
        <dbReference type="ARBA" id="ARBA00004370"/>
    </source>
</evidence>
<dbReference type="PANTHER" id="PTHR24025:SF23">
    <property type="entry name" value="NEURAL-CADHERIN"/>
    <property type="match status" value="1"/>
</dbReference>
<proteinExistence type="predicted"/>
<dbReference type="GO" id="GO:0005911">
    <property type="term" value="C:cell-cell junction"/>
    <property type="evidence" value="ECO:0007669"/>
    <property type="project" value="TreeGrafter"/>
</dbReference>
<reference evidence="12" key="1">
    <citation type="submission" date="2016-11" db="UniProtKB">
        <authorList>
            <consortium name="WormBaseParasite"/>
        </authorList>
    </citation>
    <scope>IDENTIFICATION</scope>
</reference>
<keyword evidence="3" id="KW-0677">Repeat</keyword>
<dbReference type="InterPro" id="IPR050971">
    <property type="entry name" value="Cadherin-domain_protein"/>
</dbReference>
<sequence>MEMNSTNIELKVVKGADLVDIVSGTNNLKLKQELDRDEVTPVSTGTIVFTDFEATDKDQPGPNSFIQYFILPGQFSDLLEIADPFKPVVTVKGRIDFEKDKSFEIQLEARDQGEPSCASTVPLKVTVEDANDLDPYFDHHYYIARKIQAYETDNENRNATAIISINLEENIRFEHNLYLVKPTLIRYSLRNSSDAFSIGEISGQLVFHGFENWKNGIVNYEVEATDGEETATALVTVVIDTQDYCESKLEFEKSEYHLQIGSFSVLGTVKLKRQTSPKYKLMNMNQRSVKEKKKPIHFIRDFLIDPNGVLRLHQGARPACSPCELVVVANDEQGAMGITKIIIKNPSYTVPSISIITVLLLIILTLIFTLLLVFIYKRVRYVRNYAVNTEKDKTFESAKSPAPKRAHGAHLVPVTVTNQDGAPTIYF</sequence>
<evidence type="ECO:0000313" key="11">
    <source>
        <dbReference type="Proteomes" id="UP000095283"/>
    </source>
</evidence>
<dbReference type="AlphaFoldDB" id="A0A1I7XLB3"/>
<keyword evidence="2 9" id="KW-0812">Transmembrane</keyword>
<evidence type="ECO:0000259" key="10">
    <source>
        <dbReference type="PROSITE" id="PS50268"/>
    </source>
</evidence>
<dbReference type="Proteomes" id="UP000095283">
    <property type="component" value="Unplaced"/>
</dbReference>
<dbReference type="InterPro" id="IPR002126">
    <property type="entry name" value="Cadherin-like_dom"/>
</dbReference>
<keyword evidence="7 9" id="KW-0472">Membrane</keyword>
<dbReference type="Gene3D" id="2.60.40.60">
    <property type="entry name" value="Cadherins"/>
    <property type="match status" value="2"/>
</dbReference>
<evidence type="ECO:0000256" key="4">
    <source>
        <dbReference type="ARBA" id="ARBA00022837"/>
    </source>
</evidence>
<evidence type="ECO:0000256" key="7">
    <source>
        <dbReference type="ARBA" id="ARBA00023136"/>
    </source>
</evidence>
<dbReference type="SUPFAM" id="SSF49313">
    <property type="entry name" value="Cadherin-like"/>
    <property type="match status" value="1"/>
</dbReference>
<comment type="subcellular location">
    <subcellularLocation>
        <location evidence="1">Membrane</location>
    </subcellularLocation>
</comment>
<evidence type="ECO:0000256" key="5">
    <source>
        <dbReference type="ARBA" id="ARBA00022889"/>
    </source>
</evidence>
<dbReference type="GO" id="GO:0005509">
    <property type="term" value="F:calcium ion binding"/>
    <property type="evidence" value="ECO:0007669"/>
    <property type="project" value="UniProtKB-UniRule"/>
</dbReference>
<dbReference type="Pfam" id="PF00028">
    <property type="entry name" value="Cadherin"/>
    <property type="match status" value="1"/>
</dbReference>
<dbReference type="SMART" id="SM00112">
    <property type="entry name" value="CA"/>
    <property type="match status" value="1"/>
</dbReference>
<dbReference type="PANTHER" id="PTHR24025">
    <property type="entry name" value="DESMOGLEIN FAMILY MEMBER"/>
    <property type="match status" value="1"/>
</dbReference>
<evidence type="ECO:0000256" key="3">
    <source>
        <dbReference type="ARBA" id="ARBA00022737"/>
    </source>
</evidence>
<evidence type="ECO:0000256" key="6">
    <source>
        <dbReference type="ARBA" id="ARBA00022989"/>
    </source>
</evidence>
<dbReference type="WBParaSite" id="Hba_18319">
    <property type="protein sequence ID" value="Hba_18319"/>
    <property type="gene ID" value="Hba_18319"/>
</dbReference>